<dbReference type="AlphaFoldDB" id="M8C7H8"/>
<protein>
    <submittedName>
        <fullName evidence="1">Uncharacterized protein</fullName>
    </submittedName>
</protein>
<proteinExistence type="predicted"/>
<sequence length="135" mass="15920">MANRSTDLQGNLGDEMRELSQHRKKILDAYLALSGVNYVLKFPVGPAAIDEFAAEKALKEDAMKWRFEELWMIEHGAKYKHKEWRKAWLYDKYKKCAQDVDKRNKESGGAAFGTDQFWDETEQQFRARTRRKLED</sequence>
<evidence type="ECO:0000313" key="1">
    <source>
        <dbReference type="EnsemblPlants" id="EMT30209"/>
    </source>
</evidence>
<dbReference type="EnsemblPlants" id="EMT30209">
    <property type="protein sequence ID" value="EMT30209"/>
    <property type="gene ID" value="F775_07711"/>
</dbReference>
<reference evidence="1" key="1">
    <citation type="submission" date="2015-06" db="UniProtKB">
        <authorList>
            <consortium name="EnsemblPlants"/>
        </authorList>
    </citation>
    <scope>IDENTIFICATION</scope>
</reference>
<name>M8C7H8_AEGTA</name>
<organism evidence="1">
    <name type="scientific">Aegilops tauschii</name>
    <name type="common">Tausch's goatgrass</name>
    <name type="synonym">Aegilops squarrosa</name>
    <dbReference type="NCBI Taxonomy" id="37682"/>
    <lineage>
        <taxon>Eukaryota</taxon>
        <taxon>Viridiplantae</taxon>
        <taxon>Streptophyta</taxon>
        <taxon>Embryophyta</taxon>
        <taxon>Tracheophyta</taxon>
        <taxon>Spermatophyta</taxon>
        <taxon>Magnoliopsida</taxon>
        <taxon>Liliopsida</taxon>
        <taxon>Poales</taxon>
        <taxon>Poaceae</taxon>
        <taxon>BOP clade</taxon>
        <taxon>Pooideae</taxon>
        <taxon>Triticodae</taxon>
        <taxon>Triticeae</taxon>
        <taxon>Triticinae</taxon>
        <taxon>Aegilops</taxon>
    </lineage>
</organism>
<accession>M8C7H8</accession>